<evidence type="ECO:0000313" key="5">
    <source>
        <dbReference type="EMBL" id="RFM32574.1"/>
    </source>
</evidence>
<dbReference type="AlphaFoldDB" id="A0A3E1NXJ0"/>
<comment type="similarity">
    <text evidence="1 4">Belongs to the short-chain dehydrogenases/reductases (SDR) family.</text>
</comment>
<dbReference type="PRINTS" id="PR00081">
    <property type="entry name" value="GDHRDH"/>
</dbReference>
<reference evidence="5 6" key="1">
    <citation type="submission" date="2018-08" db="EMBL/GenBank/DDBJ databases">
        <title>Chitinophaga sp. K20C18050901, a novel bacterium isolated from forest soil.</title>
        <authorList>
            <person name="Wang C."/>
        </authorList>
    </citation>
    <scope>NUCLEOTIDE SEQUENCE [LARGE SCALE GENOMIC DNA]</scope>
    <source>
        <strain evidence="5 6">K20C18050901</strain>
    </source>
</reference>
<evidence type="ECO:0000313" key="6">
    <source>
        <dbReference type="Proteomes" id="UP000261174"/>
    </source>
</evidence>
<dbReference type="Pfam" id="PF00106">
    <property type="entry name" value="adh_short"/>
    <property type="match status" value="1"/>
</dbReference>
<dbReference type="GO" id="GO:0016020">
    <property type="term" value="C:membrane"/>
    <property type="evidence" value="ECO:0007669"/>
    <property type="project" value="TreeGrafter"/>
</dbReference>
<dbReference type="Proteomes" id="UP000261174">
    <property type="component" value="Unassembled WGS sequence"/>
</dbReference>
<proteinExistence type="inferred from homology"/>
<keyword evidence="2" id="KW-0521">NADP</keyword>
<evidence type="ECO:0000256" key="1">
    <source>
        <dbReference type="ARBA" id="ARBA00006484"/>
    </source>
</evidence>
<accession>A0A3E1NXJ0</accession>
<evidence type="ECO:0000256" key="4">
    <source>
        <dbReference type="RuleBase" id="RU000363"/>
    </source>
</evidence>
<dbReference type="InterPro" id="IPR020904">
    <property type="entry name" value="Sc_DH/Rdtase_CS"/>
</dbReference>
<dbReference type="InterPro" id="IPR002347">
    <property type="entry name" value="SDR_fam"/>
</dbReference>
<dbReference type="PANTHER" id="PTHR43490:SF99">
    <property type="entry name" value="SHORT-CHAIN DEHYDROGENASE_REDUCTASE"/>
    <property type="match status" value="1"/>
</dbReference>
<gene>
    <name evidence="5" type="ORF">DXN04_23120</name>
</gene>
<dbReference type="Gene3D" id="3.40.50.720">
    <property type="entry name" value="NAD(P)-binding Rossmann-like Domain"/>
    <property type="match status" value="1"/>
</dbReference>
<dbReference type="PROSITE" id="PS00061">
    <property type="entry name" value="ADH_SHORT"/>
    <property type="match status" value="1"/>
</dbReference>
<keyword evidence="3" id="KW-0560">Oxidoreductase</keyword>
<dbReference type="EMBL" id="QTJV01000009">
    <property type="protein sequence ID" value="RFM32574.1"/>
    <property type="molecule type" value="Genomic_DNA"/>
</dbReference>
<keyword evidence="6" id="KW-1185">Reference proteome</keyword>
<dbReference type="GO" id="GO:0016491">
    <property type="term" value="F:oxidoreductase activity"/>
    <property type="evidence" value="ECO:0007669"/>
    <property type="project" value="UniProtKB-KW"/>
</dbReference>
<evidence type="ECO:0000256" key="3">
    <source>
        <dbReference type="ARBA" id="ARBA00023002"/>
    </source>
</evidence>
<dbReference type="PANTHER" id="PTHR43490">
    <property type="entry name" value="(+)-NEOMENTHOL DEHYDROGENASE"/>
    <property type="match status" value="1"/>
</dbReference>
<dbReference type="OrthoDB" id="5786478at2"/>
<dbReference type="SUPFAM" id="SSF51735">
    <property type="entry name" value="NAD(P)-binding Rossmann-fold domains"/>
    <property type="match status" value="1"/>
</dbReference>
<evidence type="ECO:0000256" key="2">
    <source>
        <dbReference type="ARBA" id="ARBA00022857"/>
    </source>
</evidence>
<protein>
    <submittedName>
        <fullName evidence="5">SDR family NAD(P)-dependent oxidoreductase</fullName>
    </submittedName>
</protein>
<dbReference type="InterPro" id="IPR036291">
    <property type="entry name" value="NAD(P)-bd_dom_sf"/>
</dbReference>
<dbReference type="RefSeq" id="WP_116855767.1">
    <property type="nucleotide sequence ID" value="NZ_QTJV01000009.1"/>
</dbReference>
<name>A0A3E1NXJ0_9BACT</name>
<dbReference type="PRINTS" id="PR00080">
    <property type="entry name" value="SDRFAMILY"/>
</dbReference>
<sequence length="253" mass="26701">MEDQNQQQLIALVTGANQGVGNEIAKALAANGYIVYMGSRKPENGESAAAAIGVQARAVQLDVTREESIRAAIAKITKEYGRLDLLVNNAGISHGGTAPLSPEKMMATGRAVNVSLDEVRTVWETNVFGVIAVTQAALPLLRRSPAARIVNVSSGLGSLTWISDPECWAREHFGIVYAASKTALNAVTLAFALELEKEGIKVNATSPGYTATALNNFQGTDSLEVGSREPIRVALETDGPTGGFTGPRGKLPW</sequence>
<organism evidence="5 6">
    <name type="scientific">Chitinophaga silvisoli</name>
    <dbReference type="NCBI Taxonomy" id="2291814"/>
    <lineage>
        <taxon>Bacteria</taxon>
        <taxon>Pseudomonadati</taxon>
        <taxon>Bacteroidota</taxon>
        <taxon>Chitinophagia</taxon>
        <taxon>Chitinophagales</taxon>
        <taxon>Chitinophagaceae</taxon>
        <taxon>Chitinophaga</taxon>
    </lineage>
</organism>
<comment type="caution">
    <text evidence="5">The sequence shown here is derived from an EMBL/GenBank/DDBJ whole genome shotgun (WGS) entry which is preliminary data.</text>
</comment>